<dbReference type="AlphaFoldDB" id="A0A1I7XYW9"/>
<dbReference type="Proteomes" id="UP000095287">
    <property type="component" value="Unplaced"/>
</dbReference>
<evidence type="ECO:0000313" key="2">
    <source>
        <dbReference type="Proteomes" id="UP000095287"/>
    </source>
</evidence>
<proteinExistence type="predicted"/>
<organism evidence="2 3">
    <name type="scientific">Steinernema glaseri</name>
    <dbReference type="NCBI Taxonomy" id="37863"/>
    <lineage>
        <taxon>Eukaryota</taxon>
        <taxon>Metazoa</taxon>
        <taxon>Ecdysozoa</taxon>
        <taxon>Nematoda</taxon>
        <taxon>Chromadorea</taxon>
        <taxon>Rhabditida</taxon>
        <taxon>Tylenchina</taxon>
        <taxon>Panagrolaimomorpha</taxon>
        <taxon>Strongyloidoidea</taxon>
        <taxon>Steinernematidae</taxon>
        <taxon>Steinernema</taxon>
    </lineage>
</organism>
<evidence type="ECO:0000313" key="3">
    <source>
        <dbReference type="WBParaSite" id="L893_g10727.t1"/>
    </source>
</evidence>
<dbReference type="Pfam" id="PF01683">
    <property type="entry name" value="EB"/>
    <property type="match status" value="1"/>
</dbReference>
<dbReference type="InterPro" id="IPR006149">
    <property type="entry name" value="EB_dom"/>
</dbReference>
<sequence length="49" mass="5165">MCLKKPDVTPGRSCLEGDICLGGAQCEQGRCVCGPDAILVRNECIRGAK</sequence>
<name>A0A1I7XYW9_9BILA</name>
<keyword evidence="2" id="KW-1185">Reference proteome</keyword>
<accession>A0A1I7XYW9</accession>
<dbReference type="WBParaSite" id="L893_g10727.t1">
    <property type="protein sequence ID" value="L893_g10727.t1"/>
    <property type="gene ID" value="L893_g10727"/>
</dbReference>
<feature type="domain" description="EB" evidence="1">
    <location>
        <begin position="2"/>
        <end position="44"/>
    </location>
</feature>
<reference evidence="3" key="1">
    <citation type="submission" date="2016-11" db="UniProtKB">
        <authorList>
            <consortium name="WormBaseParasite"/>
        </authorList>
    </citation>
    <scope>IDENTIFICATION</scope>
</reference>
<evidence type="ECO:0000259" key="1">
    <source>
        <dbReference type="Pfam" id="PF01683"/>
    </source>
</evidence>
<protein>
    <submittedName>
        <fullName evidence="3">EB domain-containing protein</fullName>
    </submittedName>
</protein>